<keyword evidence="2" id="KW-0812">Transmembrane</keyword>
<feature type="compositionally biased region" description="Basic and acidic residues" evidence="1">
    <location>
        <begin position="72"/>
        <end position="81"/>
    </location>
</feature>
<reference evidence="3 4" key="1">
    <citation type="submission" date="2023-11" db="EMBL/GenBank/DDBJ databases">
        <authorList>
            <person name="Okamura Y."/>
        </authorList>
    </citation>
    <scope>NUCLEOTIDE SEQUENCE [LARGE SCALE GENOMIC DNA]</scope>
</reference>
<feature type="region of interest" description="Disordered" evidence="1">
    <location>
        <begin position="55"/>
        <end position="81"/>
    </location>
</feature>
<feature type="transmembrane region" description="Helical" evidence="2">
    <location>
        <begin position="20"/>
        <end position="43"/>
    </location>
</feature>
<accession>A0AAV1JFX9</accession>
<feature type="compositionally biased region" description="Polar residues" evidence="1">
    <location>
        <begin position="55"/>
        <end position="71"/>
    </location>
</feature>
<feature type="region of interest" description="Disordered" evidence="1">
    <location>
        <begin position="160"/>
        <end position="190"/>
    </location>
</feature>
<evidence type="ECO:0000313" key="3">
    <source>
        <dbReference type="EMBL" id="CAK1547326.1"/>
    </source>
</evidence>
<evidence type="ECO:0000256" key="2">
    <source>
        <dbReference type="SAM" id="Phobius"/>
    </source>
</evidence>
<gene>
    <name evidence="3" type="ORF">LNINA_LOCUS6806</name>
</gene>
<comment type="caution">
    <text evidence="3">The sequence shown here is derived from an EMBL/GenBank/DDBJ whole genome shotgun (WGS) entry which is preliminary data.</text>
</comment>
<sequence length="208" mass="22723">MCSNIIADYMDDLVDCFEGFIQKSLLAIIVALGIIVASVVYLLKVLSERALDNSMSFGGPRTSSRSNQRSTVSREGRAKSRVRELKESFAAHNDEKQISTALAHSTPSSEENVIRLAGLSCCTKPCCKSKSKFKNMEFPAENKCTIASSEISVTPVVKQEIDSDKQQNRSNSLSPVRSPSPKHSSQSLTLCPKEASQKSCCSMCCNED</sequence>
<evidence type="ECO:0000256" key="1">
    <source>
        <dbReference type="SAM" id="MobiDB-lite"/>
    </source>
</evidence>
<feature type="compositionally biased region" description="Polar residues" evidence="1">
    <location>
        <begin position="168"/>
        <end position="189"/>
    </location>
</feature>
<dbReference type="Proteomes" id="UP001497472">
    <property type="component" value="Unassembled WGS sequence"/>
</dbReference>
<dbReference type="AlphaFoldDB" id="A0AAV1JFX9"/>
<protein>
    <submittedName>
        <fullName evidence="3">Uncharacterized protein</fullName>
    </submittedName>
</protein>
<keyword evidence="2" id="KW-1133">Transmembrane helix</keyword>
<proteinExistence type="predicted"/>
<dbReference type="EMBL" id="CAVLEF010000009">
    <property type="protein sequence ID" value="CAK1547326.1"/>
    <property type="molecule type" value="Genomic_DNA"/>
</dbReference>
<keyword evidence="4" id="KW-1185">Reference proteome</keyword>
<organism evidence="3 4">
    <name type="scientific">Leptosia nina</name>
    <dbReference type="NCBI Taxonomy" id="320188"/>
    <lineage>
        <taxon>Eukaryota</taxon>
        <taxon>Metazoa</taxon>
        <taxon>Ecdysozoa</taxon>
        <taxon>Arthropoda</taxon>
        <taxon>Hexapoda</taxon>
        <taxon>Insecta</taxon>
        <taxon>Pterygota</taxon>
        <taxon>Neoptera</taxon>
        <taxon>Endopterygota</taxon>
        <taxon>Lepidoptera</taxon>
        <taxon>Glossata</taxon>
        <taxon>Ditrysia</taxon>
        <taxon>Papilionoidea</taxon>
        <taxon>Pieridae</taxon>
        <taxon>Pierinae</taxon>
        <taxon>Leptosia</taxon>
    </lineage>
</organism>
<evidence type="ECO:0000313" key="4">
    <source>
        <dbReference type="Proteomes" id="UP001497472"/>
    </source>
</evidence>
<keyword evidence="2" id="KW-0472">Membrane</keyword>
<name>A0AAV1JFX9_9NEOP</name>